<dbReference type="GO" id="GO:0005829">
    <property type="term" value="C:cytosol"/>
    <property type="evidence" value="ECO:0007669"/>
    <property type="project" value="TreeGrafter"/>
</dbReference>
<proteinExistence type="inferred from homology"/>
<dbReference type="InterPro" id="IPR029026">
    <property type="entry name" value="tRNA_m1G_MTases_N"/>
</dbReference>
<reference evidence="6 7" key="1">
    <citation type="journal article" date="2015" name="Genome Announc.">
        <title>Expanding the biotechnology potential of lactobacilli through comparative genomics of 213 strains and associated genera.</title>
        <authorList>
            <person name="Sun Z."/>
            <person name="Harris H.M."/>
            <person name="McCann A."/>
            <person name="Guo C."/>
            <person name="Argimon S."/>
            <person name="Zhang W."/>
            <person name="Yang X."/>
            <person name="Jeffery I.B."/>
            <person name="Cooney J.C."/>
            <person name="Kagawa T.F."/>
            <person name="Liu W."/>
            <person name="Song Y."/>
            <person name="Salvetti E."/>
            <person name="Wrobel A."/>
            <person name="Rasinkangas P."/>
            <person name="Parkhill J."/>
            <person name="Rea M.C."/>
            <person name="O'Sullivan O."/>
            <person name="Ritari J."/>
            <person name="Douillard F.P."/>
            <person name="Paul Ross R."/>
            <person name="Yang R."/>
            <person name="Briner A.E."/>
            <person name="Felis G.E."/>
            <person name="de Vos W.M."/>
            <person name="Barrangou R."/>
            <person name="Klaenhammer T.R."/>
            <person name="Caufield P.W."/>
            <person name="Cui Y."/>
            <person name="Zhang H."/>
            <person name="O'Toole P.W."/>
        </authorList>
    </citation>
    <scope>NUCLEOTIDE SEQUENCE [LARGE SCALE GENOMIC DNA]</scope>
    <source>
        <strain evidence="6 7">DSM 14340</strain>
    </source>
</reference>
<dbReference type="OrthoDB" id="9794400at2"/>
<keyword evidence="3 6" id="KW-0808">Transferase</keyword>
<dbReference type="CDD" id="cd18103">
    <property type="entry name" value="SpoU-like_RlmB"/>
    <property type="match status" value="1"/>
</dbReference>
<dbReference type="Pfam" id="PF00588">
    <property type="entry name" value="SpoU_methylase"/>
    <property type="match status" value="1"/>
</dbReference>
<evidence type="ECO:0000313" key="7">
    <source>
        <dbReference type="Proteomes" id="UP000051264"/>
    </source>
</evidence>
<dbReference type="eggNOG" id="COG0566">
    <property type="taxonomic scope" value="Bacteria"/>
</dbReference>
<name>A0A0R1RZA1_9LACO</name>
<organism evidence="6 7">
    <name type="scientific">Latilactobacillus fuchuensis DSM 14340 = JCM 11249</name>
    <dbReference type="NCBI Taxonomy" id="1423747"/>
    <lineage>
        <taxon>Bacteria</taxon>
        <taxon>Bacillati</taxon>
        <taxon>Bacillota</taxon>
        <taxon>Bacilli</taxon>
        <taxon>Lactobacillales</taxon>
        <taxon>Lactobacillaceae</taxon>
        <taxon>Latilactobacillus</taxon>
    </lineage>
</organism>
<feature type="domain" description="RNA 2-O ribose methyltransferase substrate binding" evidence="5">
    <location>
        <begin position="53"/>
        <end position="131"/>
    </location>
</feature>
<dbReference type="AlphaFoldDB" id="A0A0R1RZA1"/>
<dbReference type="PANTHER" id="PTHR46429:SF1">
    <property type="entry name" value="23S RRNA (GUANOSINE-2'-O-)-METHYLTRANSFERASE RLMB"/>
    <property type="match status" value="1"/>
</dbReference>
<dbReference type="InterPro" id="IPR029028">
    <property type="entry name" value="Alpha/beta_knot_MTases"/>
</dbReference>
<keyword evidence="2 6" id="KW-0489">Methyltransferase</keyword>
<evidence type="ECO:0000259" key="5">
    <source>
        <dbReference type="SMART" id="SM00967"/>
    </source>
</evidence>
<dbReference type="GO" id="GO:0006396">
    <property type="term" value="P:RNA processing"/>
    <property type="evidence" value="ECO:0007669"/>
    <property type="project" value="InterPro"/>
</dbReference>
<dbReference type="Pfam" id="PF08032">
    <property type="entry name" value="SpoU_sub_bind"/>
    <property type="match status" value="1"/>
</dbReference>
<dbReference type="GO" id="GO:0008173">
    <property type="term" value="F:RNA methyltransferase activity"/>
    <property type="evidence" value="ECO:0007669"/>
    <property type="project" value="InterPro"/>
</dbReference>
<dbReference type="SMART" id="SM00967">
    <property type="entry name" value="SpoU_sub_bind"/>
    <property type="match status" value="1"/>
</dbReference>
<dbReference type="SUPFAM" id="SSF55315">
    <property type="entry name" value="L30e-like"/>
    <property type="match status" value="1"/>
</dbReference>
<protein>
    <submittedName>
        <fullName evidence="6">RNA 2-O ribose methyltransferase substrate binding family protein</fullName>
    </submittedName>
</protein>
<dbReference type="SUPFAM" id="SSF75217">
    <property type="entry name" value="alpha/beta knot"/>
    <property type="match status" value="1"/>
</dbReference>
<dbReference type="Gene3D" id="3.30.1330.30">
    <property type="match status" value="1"/>
</dbReference>
<evidence type="ECO:0000256" key="2">
    <source>
        <dbReference type="ARBA" id="ARBA00022603"/>
    </source>
</evidence>
<feature type="compositionally biased region" description="Basic and acidic residues" evidence="4">
    <location>
        <begin position="32"/>
        <end position="43"/>
    </location>
</feature>
<comment type="caution">
    <text evidence="6">The sequence shown here is derived from an EMBL/GenBank/DDBJ whole genome shotgun (WGS) entry which is preliminary data.</text>
</comment>
<feature type="region of interest" description="Disordered" evidence="4">
    <location>
        <begin position="1"/>
        <end position="49"/>
    </location>
</feature>
<dbReference type="InterPro" id="IPR004441">
    <property type="entry name" value="rRNA_MeTrfase_TrmH"/>
</dbReference>
<evidence type="ECO:0000256" key="3">
    <source>
        <dbReference type="ARBA" id="ARBA00022679"/>
    </source>
</evidence>
<dbReference type="GO" id="GO:0032259">
    <property type="term" value="P:methylation"/>
    <property type="evidence" value="ECO:0007669"/>
    <property type="project" value="UniProtKB-KW"/>
</dbReference>
<dbReference type="PATRIC" id="fig|1423747.3.peg.111"/>
<evidence type="ECO:0000256" key="4">
    <source>
        <dbReference type="SAM" id="MobiDB-lite"/>
    </source>
</evidence>
<accession>A0A0R1RZA1</accession>
<dbReference type="Proteomes" id="UP000051264">
    <property type="component" value="Unassembled WGS sequence"/>
</dbReference>
<dbReference type="NCBIfam" id="TIGR00186">
    <property type="entry name" value="rRNA_methyl_3"/>
    <property type="match status" value="1"/>
</dbReference>
<dbReference type="PANTHER" id="PTHR46429">
    <property type="entry name" value="23S RRNA (GUANOSINE-2'-O-)-METHYLTRANSFERASE RLMB"/>
    <property type="match status" value="1"/>
</dbReference>
<dbReference type="STRING" id="1423747.FC69_GL000110"/>
<comment type="similarity">
    <text evidence="1">Belongs to the class IV-like SAM-binding methyltransferase superfamily. RNA methyltransferase TrmH family.</text>
</comment>
<gene>
    <name evidence="6" type="ORF">FC69_GL000110</name>
</gene>
<dbReference type="InterPro" id="IPR029064">
    <property type="entry name" value="Ribosomal_eL30-like_sf"/>
</dbReference>
<sequence>MKTNKPYPKKRDNDFNSQRSQKNNGGKPKRRPMPEKRAPKPVETENTEEQTDFVIGKHASIETLKAPDAATKVNKIFLQDGLKADFVHDVLKLAKEKRLVIQNVPKNKLDLLSDRQNHQGIILAIAPFEYATIDDIFAKAAAKDEPPFILILDNLEDPHNLGSIMRTADAVGVHGIIIPKHRAVGLTSTVAKTSTGAIEHVPVARVTNLTQEIKKLKERGLWIFGTDMAGADYRQWDATGPIGLIIGNEGKGLSPIIKKEVDQTLTIPMVGHVQSLNASVAAGVLMYQAYNSRQPLAPKV</sequence>
<feature type="compositionally biased region" description="Polar residues" evidence="4">
    <location>
        <begin position="15"/>
        <end position="24"/>
    </location>
</feature>
<dbReference type="Gene3D" id="3.40.1280.10">
    <property type="match status" value="1"/>
</dbReference>
<dbReference type="FunFam" id="3.40.1280.10:FF:000008">
    <property type="entry name" value="Group 3 RNA methyltransferase TrmH"/>
    <property type="match status" value="1"/>
</dbReference>
<dbReference type="InterPro" id="IPR001537">
    <property type="entry name" value="SpoU_MeTrfase"/>
</dbReference>
<dbReference type="EMBL" id="AZEX01000064">
    <property type="protein sequence ID" value="KRL58680.1"/>
    <property type="molecule type" value="Genomic_DNA"/>
</dbReference>
<evidence type="ECO:0000256" key="1">
    <source>
        <dbReference type="ARBA" id="ARBA00007228"/>
    </source>
</evidence>
<dbReference type="GO" id="GO:0003723">
    <property type="term" value="F:RNA binding"/>
    <property type="evidence" value="ECO:0007669"/>
    <property type="project" value="InterPro"/>
</dbReference>
<dbReference type="InterPro" id="IPR013123">
    <property type="entry name" value="SpoU_subst-bd"/>
</dbReference>
<evidence type="ECO:0000313" key="6">
    <source>
        <dbReference type="EMBL" id="KRL58680.1"/>
    </source>
</evidence>